<evidence type="ECO:0000313" key="6">
    <source>
        <dbReference type="EMBL" id="KZM25158.1"/>
    </source>
</evidence>
<dbReference type="Gene3D" id="2.40.110.20">
    <property type="match status" value="1"/>
</dbReference>
<evidence type="ECO:0000313" key="7">
    <source>
        <dbReference type="Proteomes" id="UP000076837"/>
    </source>
</evidence>
<evidence type="ECO:0000259" key="5">
    <source>
        <dbReference type="Pfam" id="PF18158"/>
    </source>
</evidence>
<accession>A0A163H4W9</accession>
<dbReference type="InterPro" id="IPR036890">
    <property type="entry name" value="HATPase_C_sf"/>
</dbReference>
<comment type="similarity">
    <text evidence="1">Belongs to the acyl-CoA dehydrogenase family.</text>
</comment>
<keyword evidence="3" id="KW-0274">FAD</keyword>
<dbReference type="InterPro" id="IPR009075">
    <property type="entry name" value="AcylCo_DH/oxidase_C"/>
</dbReference>
<dbReference type="EMBL" id="JYNV01000135">
    <property type="protein sequence ID" value="KZM25158.1"/>
    <property type="molecule type" value="Genomic_DNA"/>
</dbReference>
<dbReference type="PANTHER" id="PTHR42707">
    <property type="entry name" value="ACYL-COA DEHYDROGENASE"/>
    <property type="match status" value="1"/>
</dbReference>
<keyword evidence="7" id="KW-1185">Reference proteome</keyword>
<dbReference type="SUPFAM" id="SSF47203">
    <property type="entry name" value="Acyl-CoA dehydrogenase C-terminal domain-like"/>
    <property type="match status" value="1"/>
</dbReference>
<evidence type="ECO:0000256" key="2">
    <source>
        <dbReference type="ARBA" id="ARBA00022630"/>
    </source>
</evidence>
<feature type="domain" description="Acyl-CoA dehydrogenase/oxidase C-terminal" evidence="4">
    <location>
        <begin position="348"/>
        <end position="527"/>
    </location>
</feature>
<dbReference type="PANTHER" id="PTHR42707:SF2">
    <property type="entry name" value="ACD11 DEHYDROGENASE"/>
    <property type="match status" value="1"/>
</dbReference>
<dbReference type="InterPro" id="IPR009100">
    <property type="entry name" value="AcylCoA_DH/oxidase_NM_dom_sf"/>
</dbReference>
<dbReference type="STRING" id="5454.A0A163H4W9"/>
<dbReference type="Gene3D" id="3.30.565.10">
    <property type="entry name" value="Histidine kinase-like ATPase, C-terminal domain"/>
    <property type="match status" value="1"/>
</dbReference>
<proteinExistence type="inferred from homology"/>
<dbReference type="AlphaFoldDB" id="A0A163H4W9"/>
<dbReference type="Pfam" id="PF00441">
    <property type="entry name" value="Acyl-CoA_dh_1"/>
    <property type="match status" value="1"/>
</dbReference>
<gene>
    <name evidence="6" type="ORF">ST47_g3701</name>
</gene>
<comment type="caution">
    <text evidence="6">The sequence shown here is derived from an EMBL/GenBank/DDBJ whole genome shotgun (WGS) entry which is preliminary data.</text>
</comment>
<dbReference type="Gene3D" id="1.20.140.10">
    <property type="entry name" value="Butyryl-CoA Dehydrogenase, subunit A, domain 3"/>
    <property type="match status" value="1"/>
</dbReference>
<reference evidence="6 7" key="1">
    <citation type="journal article" date="2016" name="Sci. Rep.">
        <title>Draft genome sequencing and secretome analysis of fungal phytopathogen Ascochyta rabiei provides insight into the necrotrophic effector repertoire.</title>
        <authorList>
            <person name="Verma S."/>
            <person name="Gazara R.K."/>
            <person name="Nizam S."/>
            <person name="Parween S."/>
            <person name="Chattopadhyay D."/>
            <person name="Verma P.K."/>
        </authorList>
    </citation>
    <scope>NUCLEOTIDE SEQUENCE [LARGE SCALE GENOMIC DNA]</scope>
    <source>
        <strain evidence="6 7">ArDII</strain>
    </source>
</reference>
<name>A0A163H4W9_DIDRA</name>
<organism evidence="6 7">
    <name type="scientific">Didymella rabiei</name>
    <name type="common">Chickpea ascochyta blight fungus</name>
    <name type="synonym">Mycosphaerella rabiei</name>
    <dbReference type="NCBI Taxonomy" id="5454"/>
    <lineage>
        <taxon>Eukaryota</taxon>
        <taxon>Fungi</taxon>
        <taxon>Dikarya</taxon>
        <taxon>Ascomycota</taxon>
        <taxon>Pezizomycotina</taxon>
        <taxon>Dothideomycetes</taxon>
        <taxon>Pleosporomycetidae</taxon>
        <taxon>Pleosporales</taxon>
        <taxon>Pleosporineae</taxon>
        <taxon>Didymellaceae</taxon>
        <taxon>Ascochyta</taxon>
    </lineage>
</organism>
<evidence type="ECO:0000259" key="4">
    <source>
        <dbReference type="Pfam" id="PF00441"/>
    </source>
</evidence>
<dbReference type="InterPro" id="IPR041504">
    <property type="entry name" value="AidB_N"/>
</dbReference>
<dbReference type="GO" id="GO:0003995">
    <property type="term" value="F:acyl-CoA dehydrogenase activity"/>
    <property type="evidence" value="ECO:0007669"/>
    <property type="project" value="TreeGrafter"/>
</dbReference>
<evidence type="ECO:0000256" key="1">
    <source>
        <dbReference type="ARBA" id="ARBA00009347"/>
    </source>
</evidence>
<feature type="domain" description="Adaptive response protein AidB N-terminal" evidence="5">
    <location>
        <begin position="44"/>
        <end position="176"/>
    </location>
</feature>
<protein>
    <submittedName>
        <fullName evidence="6">Acyl-CoA dehydrogenase</fullName>
    </submittedName>
</protein>
<evidence type="ECO:0000256" key="3">
    <source>
        <dbReference type="ARBA" id="ARBA00022827"/>
    </source>
</evidence>
<keyword evidence="2" id="KW-0285">Flavoprotein</keyword>
<sequence>MSPAASSSTTGFFQALPSLPPQYTSPDPSLSALFPKHIASTSDDKAFARILDLYTPPNNGTITSHLHSIARIVLDPQVLSYATDAETNHPVLRALTTFGQENRNDPLWTTTGWQRLKEIGCAEGVVAVAYSQSPETSHINRRIYEFSLNHLWSVTGTMTGCPMSMTDGAATLLSKHLRDPDGEQIGRLRVFEEAYRRLTSRDPKYAWTSGQWMTERTGGSDVSGTETLATRLTPEELARDEEEGRNEDAVGMPLGPWKMDGFKWFSSATDSEMAVLLARTGKGLSAFYMPMRRKGTPITNLINLEAPAETELNGVRIQRLKSKLGTKSLPTAELELRGARAWLIGTEGRGVAEISAVLNITRLSTAAGSVASWSRGLAICRAYSKVRKVRGGLLQDNPVHLRWMADETVKYHAAAHFVFFGVALQGALEQSHDAVASNTKASTLIPTNKTETATLLRLLLPVMKARVSVASVNGLRQCMECLGGVGYCENNEDGGLFNIAKIYRDNLVNPIWEGTVSVMVEDVVRVLTDTRLGGGSVLHNVFAPWALRVLNTCSDVFQQEKTILKDTLQSLSRLVHGKTKDEMLYHGRELLELLESVVSGTVLLYDASVNPDFVAQEIAMRWVRTREVISKSQIETLFHPSEDISHARDDDSFWRAAIEVLSLNEKDILFHQLYSVEYDPNGALTSAIPMSREHRQCKLRGSARLPNDSLAEPIYLDLSNDHGFALHLRQATAAQEPVTMPFEVTAELLQHSSGQRFGDSCQAHGLIIIGLNPRRRYGNDCDHFNLKSLTLKLFSHDPDRVLQIPINFSTNTIKFSRLEETRNITVGLGIALKQPSENAQGHLKFVRTSKALSTPSLQAGWDRGGFVYVIFAVQDTRKGLSSPKRDLLFAQFSQALPRTHIDHD</sequence>
<dbReference type="Pfam" id="PF18158">
    <property type="entry name" value="AidB_N"/>
    <property type="match status" value="1"/>
</dbReference>
<dbReference type="InterPro" id="IPR052904">
    <property type="entry name" value="Acyl-CoA_dehydrogenase-like"/>
</dbReference>
<dbReference type="Proteomes" id="UP000076837">
    <property type="component" value="Unassembled WGS sequence"/>
</dbReference>
<dbReference type="SUPFAM" id="SSF56645">
    <property type="entry name" value="Acyl-CoA dehydrogenase NM domain-like"/>
    <property type="match status" value="1"/>
</dbReference>
<dbReference type="InterPro" id="IPR036250">
    <property type="entry name" value="AcylCo_DH-like_C"/>
</dbReference>